<name>A0A1V2DNZ3_9GAMM</name>
<dbReference type="PANTHER" id="PTHR37809">
    <property type="entry name" value="RIBOSOMAL PROTEIN S12 METHYLTHIOTRANSFERASE ACCESSORY FACTOR YCAO"/>
    <property type="match status" value="1"/>
</dbReference>
<evidence type="ECO:0000259" key="1">
    <source>
        <dbReference type="PROSITE" id="PS51664"/>
    </source>
</evidence>
<dbReference type="InterPro" id="IPR041080">
    <property type="entry name" value="YcaO_C"/>
</dbReference>
<dbReference type="Proteomes" id="UP000189339">
    <property type="component" value="Unassembled WGS sequence"/>
</dbReference>
<dbReference type="Gene3D" id="3.30.1330.230">
    <property type="match status" value="1"/>
</dbReference>
<dbReference type="GO" id="GO:0016740">
    <property type="term" value="F:transferase activity"/>
    <property type="evidence" value="ECO:0007669"/>
    <property type="project" value="UniProtKB-KW"/>
</dbReference>
<evidence type="ECO:0000313" key="2">
    <source>
        <dbReference type="EMBL" id="ONF42219.1"/>
    </source>
</evidence>
<dbReference type="NCBIfam" id="NF040716">
    <property type="entry name" value="YcaO_for_S12"/>
    <property type="match status" value="1"/>
</dbReference>
<keyword evidence="3" id="KW-1185">Reference proteome</keyword>
<dbReference type="Pfam" id="PF18381">
    <property type="entry name" value="YcaO_C"/>
    <property type="match status" value="1"/>
</dbReference>
<protein>
    <submittedName>
        <fullName evidence="2">Ribosomal protein S12 methylthiotransferase accessory factor YcaO</fullName>
    </submittedName>
</protein>
<dbReference type="NCBIfam" id="TIGR00702">
    <property type="entry name" value="YcaO-type kinase domain"/>
    <property type="match status" value="1"/>
</dbReference>
<keyword evidence="2" id="KW-0808">Transferase</keyword>
<comment type="caution">
    <text evidence="2">The sequence shown here is derived from an EMBL/GenBank/DDBJ whole genome shotgun (WGS) entry which is preliminary data.</text>
</comment>
<dbReference type="EMBL" id="MSCW01000012">
    <property type="protein sequence ID" value="ONF42219.1"/>
    <property type="molecule type" value="Genomic_DNA"/>
</dbReference>
<sequence length="580" mass="64270">MTKTFIPGKDEALETSIANIGQAIQDLGFHIEEARWLNPAPYIWSVHIRDRDCPQVFSNGKGASRQAALASAYGELIERLSTRYLWADFMLDPVYRDYGHIHQADERWFPVTAGWPADLLDRHWLERYIEPQGLRPDQLLDMNGGGTGQGLCALPYVRQRDGETVYVPVNLIANLFVSNGMSAGNNREEAIVQGLSELFERAIKNRIISEAIALPEVPAEVLARYPHIRAGIAALQAAGFGVRALDASLGGRYPVMCVLLQHPDGGVYASFGAHPTFAVALERALTELLQGRALDELEGFPAPTTDMDMVAEPHNLELHFIDSSGYVSWALLSDQPDLPFVDWDANRPWASDNHTACAQLIDQLHDEGHEVYIAEHTGLGAYACRILIPGFSDIYLPDELVLNNNNACLPVRPVLFHLPNAGPEGWQQLLDTLEEQHVNDQLKVLEWAGIVGDASRWGRIRVGEFKVWLRLALGDLEGAFEHLPAVLASGDLAAPDRADYAALHAVLELHLACDDPSPYRRALDFYHGEAKVTEALAWVRGEVRFPGLPALDPEAPTEGHRQLLLAYRKVLDGQRRQRGG</sequence>
<dbReference type="GO" id="GO:0005840">
    <property type="term" value="C:ribosome"/>
    <property type="evidence" value="ECO:0007669"/>
    <property type="project" value="UniProtKB-KW"/>
</dbReference>
<dbReference type="OrthoDB" id="9761274at2"/>
<proteinExistence type="predicted"/>
<dbReference type="PROSITE" id="PS51664">
    <property type="entry name" value="YCAO"/>
    <property type="match status" value="1"/>
</dbReference>
<gene>
    <name evidence="2" type="ORF">BTO32_16765</name>
</gene>
<evidence type="ECO:0000313" key="3">
    <source>
        <dbReference type="Proteomes" id="UP000189339"/>
    </source>
</evidence>
<dbReference type="STRING" id="135739.BTO32_16765"/>
<dbReference type="Pfam" id="PF02624">
    <property type="entry name" value="YcaO"/>
    <property type="match status" value="1"/>
</dbReference>
<accession>A0A1V2DNZ3</accession>
<dbReference type="InterPro" id="IPR003776">
    <property type="entry name" value="YcaO-like_dom"/>
</dbReference>
<dbReference type="RefSeq" id="WP_076725812.1">
    <property type="nucleotide sequence ID" value="NZ_MSCW01000012.1"/>
</dbReference>
<dbReference type="PANTHER" id="PTHR37809:SF1">
    <property type="entry name" value="RIBOSOMAL PROTEIN S12 METHYLTHIOTRANSFERASE ACCESSORY FACTOR YCAO"/>
    <property type="match status" value="1"/>
</dbReference>
<keyword evidence="2" id="KW-0689">Ribosomal protein</keyword>
<dbReference type="AlphaFoldDB" id="A0A1V2DNZ3"/>
<reference evidence="2 3" key="1">
    <citation type="submission" date="2016-12" db="EMBL/GenBank/DDBJ databases">
        <title>Marinobacter lutaoensis whole genome sequencing.</title>
        <authorList>
            <person name="Verma A."/>
            <person name="Krishnamurthi S."/>
        </authorList>
    </citation>
    <scope>NUCLEOTIDE SEQUENCE [LARGE SCALE GENOMIC DNA]</scope>
    <source>
        <strain evidence="2 3">T5054</strain>
    </source>
</reference>
<keyword evidence="2" id="KW-0687">Ribonucleoprotein</keyword>
<organism evidence="2 3">
    <name type="scientific">Marinobacter lutaoensis</name>
    <dbReference type="NCBI Taxonomy" id="135739"/>
    <lineage>
        <taxon>Bacteria</taxon>
        <taxon>Pseudomonadati</taxon>
        <taxon>Pseudomonadota</taxon>
        <taxon>Gammaproteobacteria</taxon>
        <taxon>Pseudomonadales</taxon>
        <taxon>Marinobacteraceae</taxon>
        <taxon>Marinobacter</taxon>
    </lineage>
</organism>
<feature type="domain" description="YcaO" evidence="1">
    <location>
        <begin position="60"/>
        <end position="446"/>
    </location>
</feature>